<evidence type="ECO:0000313" key="4">
    <source>
        <dbReference type="Proteomes" id="UP000198480"/>
    </source>
</evidence>
<dbReference type="InterPro" id="IPR003675">
    <property type="entry name" value="Rce1/LyrA-like_dom"/>
</dbReference>
<keyword evidence="3" id="KW-0378">Hydrolase</keyword>
<keyword evidence="1" id="KW-0472">Membrane</keyword>
<feature type="transmembrane region" description="Helical" evidence="1">
    <location>
        <begin position="204"/>
        <end position="225"/>
    </location>
</feature>
<feature type="transmembrane region" description="Helical" evidence="1">
    <location>
        <begin position="32"/>
        <end position="53"/>
    </location>
</feature>
<dbReference type="GO" id="GO:0080120">
    <property type="term" value="P:CAAX-box protein maturation"/>
    <property type="evidence" value="ECO:0007669"/>
    <property type="project" value="UniProtKB-ARBA"/>
</dbReference>
<dbReference type="OrthoDB" id="847268at2"/>
<reference evidence="4" key="1">
    <citation type="submission" date="2017-06" db="EMBL/GenBank/DDBJ databases">
        <authorList>
            <person name="Varghese N."/>
            <person name="Submissions S."/>
        </authorList>
    </citation>
    <scope>NUCLEOTIDE SEQUENCE [LARGE SCALE GENOMIC DNA]</scope>
    <source>
        <strain evidence="4">5C</strain>
    </source>
</reference>
<feature type="transmembrane region" description="Helical" evidence="1">
    <location>
        <begin position="125"/>
        <end position="141"/>
    </location>
</feature>
<evidence type="ECO:0000313" key="3">
    <source>
        <dbReference type="EMBL" id="SNS46923.1"/>
    </source>
</evidence>
<dbReference type="EMBL" id="FZOK01000010">
    <property type="protein sequence ID" value="SNS46923.1"/>
    <property type="molecule type" value="Genomic_DNA"/>
</dbReference>
<keyword evidence="1" id="KW-1133">Transmembrane helix</keyword>
<dbReference type="AlphaFoldDB" id="A0A239ESB2"/>
<keyword evidence="3" id="KW-0645">Protease</keyword>
<dbReference type="Proteomes" id="UP000198480">
    <property type="component" value="Unassembled WGS sequence"/>
</dbReference>
<evidence type="ECO:0000256" key="1">
    <source>
        <dbReference type="SAM" id="Phobius"/>
    </source>
</evidence>
<dbReference type="GO" id="GO:0006508">
    <property type="term" value="P:proteolysis"/>
    <property type="evidence" value="ECO:0007669"/>
    <property type="project" value="UniProtKB-KW"/>
</dbReference>
<proteinExistence type="predicted"/>
<evidence type="ECO:0000259" key="2">
    <source>
        <dbReference type="Pfam" id="PF02517"/>
    </source>
</evidence>
<keyword evidence="1" id="KW-0812">Transmembrane</keyword>
<sequence>MIKLFKEEIDFLRSLLATKRIRYFKGSIFQKIFLILFGYFFINLILNLIIIYPLSELFPVIEEAYRDEFKLDYGYFFLIVLLLPLLEELIFRLPLKLSNWRIHFPFLIIVLSTFAFHMYVGFAFLTIWVVSMNLLIIKRYYNRLMKFWIRKRVAIFWTSCFLFGVVHTTNFDPSILPWYLYFVVFFPQLIGGVFIGIVRLRFGFWYGVLLHSYFNAVVTLLSKYLDN</sequence>
<dbReference type="Pfam" id="PF02517">
    <property type="entry name" value="Rce1-like"/>
    <property type="match status" value="1"/>
</dbReference>
<feature type="transmembrane region" description="Helical" evidence="1">
    <location>
        <begin position="153"/>
        <end position="170"/>
    </location>
</feature>
<gene>
    <name evidence="3" type="ORF">SAMN06295967_11072</name>
</gene>
<dbReference type="GO" id="GO:0004175">
    <property type="term" value="F:endopeptidase activity"/>
    <property type="evidence" value="ECO:0007669"/>
    <property type="project" value="UniProtKB-ARBA"/>
</dbReference>
<organism evidence="3 4">
    <name type="scientific">Belliella buryatensis</name>
    <dbReference type="NCBI Taxonomy" id="1500549"/>
    <lineage>
        <taxon>Bacteria</taxon>
        <taxon>Pseudomonadati</taxon>
        <taxon>Bacteroidota</taxon>
        <taxon>Cytophagia</taxon>
        <taxon>Cytophagales</taxon>
        <taxon>Cyclobacteriaceae</taxon>
        <taxon>Belliella</taxon>
    </lineage>
</organism>
<name>A0A239ESB2_9BACT</name>
<feature type="domain" description="CAAX prenyl protease 2/Lysostaphin resistance protein A-like" evidence="2">
    <location>
        <begin position="75"/>
        <end position="217"/>
    </location>
</feature>
<feature type="transmembrane region" description="Helical" evidence="1">
    <location>
        <begin position="176"/>
        <end position="197"/>
    </location>
</feature>
<keyword evidence="4" id="KW-1185">Reference proteome</keyword>
<feature type="transmembrane region" description="Helical" evidence="1">
    <location>
        <begin position="73"/>
        <end position="90"/>
    </location>
</feature>
<protein>
    <submittedName>
        <fullName evidence="3">CAAX protease self-immunity</fullName>
    </submittedName>
</protein>
<dbReference type="RefSeq" id="WP_089241012.1">
    <property type="nucleotide sequence ID" value="NZ_FZOK01000010.1"/>
</dbReference>
<accession>A0A239ESB2</accession>